<evidence type="ECO:0000256" key="8">
    <source>
        <dbReference type="SAM" id="MobiDB-lite"/>
    </source>
</evidence>
<dbReference type="InterPro" id="IPR052202">
    <property type="entry name" value="Yeast_MetPath_Reg"/>
</dbReference>
<dbReference type="PANTHER" id="PTHR47782:SF12">
    <property type="entry name" value="ZN(II)2CYS6 TRANSCRIPTION FACTOR (EUROFUNG)"/>
    <property type="match status" value="1"/>
</dbReference>
<dbReference type="Proteomes" id="UP000631181">
    <property type="component" value="Unassembled WGS sequence"/>
</dbReference>
<keyword evidence="6" id="KW-0804">Transcription</keyword>
<dbReference type="PROSITE" id="PS50048">
    <property type="entry name" value="ZN2_CY6_FUNGAL_2"/>
    <property type="match status" value="1"/>
</dbReference>
<dbReference type="SMART" id="SM00906">
    <property type="entry name" value="Fungal_trans"/>
    <property type="match status" value="1"/>
</dbReference>
<dbReference type="PROSITE" id="PS00463">
    <property type="entry name" value="ZN2_CY6_FUNGAL_1"/>
    <property type="match status" value="1"/>
</dbReference>
<dbReference type="Pfam" id="PF00172">
    <property type="entry name" value="Zn_clus"/>
    <property type="match status" value="1"/>
</dbReference>
<dbReference type="InterPro" id="IPR036864">
    <property type="entry name" value="Zn2-C6_fun-type_DNA-bd_sf"/>
</dbReference>
<evidence type="ECO:0000256" key="5">
    <source>
        <dbReference type="ARBA" id="ARBA00023125"/>
    </source>
</evidence>
<evidence type="ECO:0000256" key="2">
    <source>
        <dbReference type="ARBA" id="ARBA00022723"/>
    </source>
</evidence>
<comment type="subcellular location">
    <subcellularLocation>
        <location evidence="1">Nucleus</location>
    </subcellularLocation>
</comment>
<dbReference type="AlphaFoldDB" id="A0A8J8WHG3"/>
<gene>
    <name evidence="10" type="ORF">PECM_006106</name>
</gene>
<dbReference type="CDD" id="cd00067">
    <property type="entry name" value="GAL4"/>
    <property type="match status" value="1"/>
</dbReference>
<dbReference type="GO" id="GO:0008270">
    <property type="term" value="F:zinc ion binding"/>
    <property type="evidence" value="ECO:0007669"/>
    <property type="project" value="InterPro"/>
</dbReference>
<dbReference type="CDD" id="cd12148">
    <property type="entry name" value="fungal_TF_MHR"/>
    <property type="match status" value="1"/>
</dbReference>
<feature type="domain" description="Zn(2)-C6 fungal-type" evidence="9">
    <location>
        <begin position="27"/>
        <end position="57"/>
    </location>
</feature>
<evidence type="ECO:0000256" key="1">
    <source>
        <dbReference type="ARBA" id="ARBA00004123"/>
    </source>
</evidence>
<sequence length="753" mass="84442">MERTSPTLHNLLLQPSEGTNRFPRLPACRFCHARKAKCDNARPKCSLCMKHDEECMTLGLDESESFSRQYIGDLEEEIRKLEAQAQRLDKERSTPTLATATATQSPLQARSAALPPDGSNLGRQDDAHSPNFVEGGGISFMRHLVADCGWREHDPTLLQNLTRTTGPAEAGIKPLHLPPAQEGRKIFENYLNGSHVQNPFLLRRDVQRLCTIVFPSQLRTSESGNQHNHTQHVSDHDLFRAFMILAVGSVVLYRNGASEHHPYGYYLSAMKYLDDTFFAKGVESIQDLLLVGRFAIYHHIGTSIWEILRLCMRLCIEQGLHKPPPPALKISLLEAQLQRRVFWECYMIDRYSSSTLDRPCAIADRHIQIGFPADANDEDIEAADASGSFPNLDSFRTAVSLHSPSDPGNTEMSVFFACLRLRQITSAIHSTFTNKTTSTNLQDKATARGTIYAALDELLSELHQWRCQTPKFSNPRSLYEMQDWYDLLYYRERLQLVRKAIDLVPKRKSILPRDLLSLCLQCATGAISAFWKLFEPKKVTFTRSYFQMLFTAGLSIMYCLSVVGDFDNTSMRAGTEAVITCESILKQMGVHLSDAKRYVAVYEALRGYVIRKYSRHLQAGEQPAENSASSLQAVDPHSLFNSTGLHDGRSHNLGSNTRDTLNDGMGYAHSSANQGLNGFPLFDNAQLMDHSIMHDSTGSFYNAASISDGSVLSWNIFGDDALWNMEAGLNEYAYGDPPASLYLEDPMGLQDTL</sequence>
<keyword evidence="4" id="KW-0805">Transcription regulation</keyword>
<keyword evidence="2" id="KW-0479">Metal-binding</keyword>
<evidence type="ECO:0000313" key="11">
    <source>
        <dbReference type="Proteomes" id="UP000631181"/>
    </source>
</evidence>
<dbReference type="Gene3D" id="4.10.240.10">
    <property type="entry name" value="Zn(2)-C6 fungal-type DNA-binding domain"/>
    <property type="match status" value="1"/>
</dbReference>
<name>A0A8J8WHG3_9EURO</name>
<accession>A0A8J8WHG3</accession>
<proteinExistence type="predicted"/>
<evidence type="ECO:0000313" key="10">
    <source>
        <dbReference type="EMBL" id="KAF7716033.1"/>
    </source>
</evidence>
<dbReference type="GO" id="GO:0043565">
    <property type="term" value="F:sequence-specific DNA binding"/>
    <property type="evidence" value="ECO:0007669"/>
    <property type="project" value="TreeGrafter"/>
</dbReference>
<dbReference type="InterPro" id="IPR007219">
    <property type="entry name" value="XnlR_reg_dom"/>
</dbReference>
<dbReference type="EMBL" id="WIWV01000047">
    <property type="protein sequence ID" value="KAF7716033.1"/>
    <property type="molecule type" value="Genomic_DNA"/>
</dbReference>
<evidence type="ECO:0000256" key="3">
    <source>
        <dbReference type="ARBA" id="ARBA00022833"/>
    </source>
</evidence>
<keyword evidence="7" id="KW-0539">Nucleus</keyword>
<dbReference type="GO" id="GO:0006351">
    <property type="term" value="P:DNA-templated transcription"/>
    <property type="evidence" value="ECO:0007669"/>
    <property type="project" value="InterPro"/>
</dbReference>
<dbReference type="OrthoDB" id="2399539at2759"/>
<dbReference type="SMART" id="SM00066">
    <property type="entry name" value="GAL4"/>
    <property type="match status" value="1"/>
</dbReference>
<keyword evidence="5" id="KW-0238">DNA-binding</keyword>
<dbReference type="InterPro" id="IPR001138">
    <property type="entry name" value="Zn2Cys6_DnaBD"/>
</dbReference>
<evidence type="ECO:0000256" key="4">
    <source>
        <dbReference type="ARBA" id="ARBA00023015"/>
    </source>
</evidence>
<dbReference type="SUPFAM" id="SSF57701">
    <property type="entry name" value="Zn2/Cys6 DNA-binding domain"/>
    <property type="match status" value="1"/>
</dbReference>
<dbReference type="GO" id="GO:0045944">
    <property type="term" value="P:positive regulation of transcription by RNA polymerase II"/>
    <property type="evidence" value="ECO:0007669"/>
    <property type="project" value="TreeGrafter"/>
</dbReference>
<reference evidence="10" key="1">
    <citation type="journal article" date="2020" name="Front. Microbiol.">
        <title>Gene regulatory networks of Penicillium echinulatum 2HH and Penicillium oxalicum 114-2 inferred by a computational biology approach.</title>
        <authorList>
            <person name="Lenz A.R."/>
            <person name="Galan-Vasquez E."/>
            <person name="Balbinot E."/>
            <person name="De Abreu F.P."/>
            <person name="De Oliveira N.S."/>
            <person name="Da Rosa L.O."/>
            <person name="De Avila E Silva S."/>
            <person name="Camassola M."/>
            <person name="Dillon A.J.P."/>
            <person name="Perez-Rueda E."/>
        </authorList>
    </citation>
    <scope>NUCLEOTIDE SEQUENCE</scope>
    <source>
        <strain evidence="10">S1M29</strain>
    </source>
</reference>
<feature type="region of interest" description="Disordered" evidence="8">
    <location>
        <begin position="85"/>
        <end position="130"/>
    </location>
</feature>
<evidence type="ECO:0000256" key="6">
    <source>
        <dbReference type="ARBA" id="ARBA00023163"/>
    </source>
</evidence>
<evidence type="ECO:0000256" key="7">
    <source>
        <dbReference type="ARBA" id="ARBA00023242"/>
    </source>
</evidence>
<comment type="caution">
    <text evidence="10">The sequence shown here is derived from an EMBL/GenBank/DDBJ whole genome shotgun (WGS) entry which is preliminary data.</text>
</comment>
<dbReference type="Pfam" id="PF04082">
    <property type="entry name" value="Fungal_trans"/>
    <property type="match status" value="1"/>
</dbReference>
<keyword evidence="11" id="KW-1185">Reference proteome</keyword>
<evidence type="ECO:0000259" key="9">
    <source>
        <dbReference type="PROSITE" id="PS50048"/>
    </source>
</evidence>
<organism evidence="10 11">
    <name type="scientific">Penicillium ucsense</name>
    <dbReference type="NCBI Taxonomy" id="2839758"/>
    <lineage>
        <taxon>Eukaryota</taxon>
        <taxon>Fungi</taxon>
        <taxon>Dikarya</taxon>
        <taxon>Ascomycota</taxon>
        <taxon>Pezizomycotina</taxon>
        <taxon>Eurotiomycetes</taxon>
        <taxon>Eurotiomycetidae</taxon>
        <taxon>Eurotiales</taxon>
        <taxon>Aspergillaceae</taxon>
        <taxon>Penicillium</taxon>
    </lineage>
</organism>
<protein>
    <submittedName>
        <fullName evidence="10">Fungal Zn(2)-Cys(6) binuclear cluster domain-containing protein</fullName>
    </submittedName>
</protein>
<keyword evidence="3" id="KW-0862">Zinc</keyword>
<dbReference type="GO" id="GO:0000981">
    <property type="term" value="F:DNA-binding transcription factor activity, RNA polymerase II-specific"/>
    <property type="evidence" value="ECO:0007669"/>
    <property type="project" value="InterPro"/>
</dbReference>
<dbReference type="PANTHER" id="PTHR47782">
    <property type="entry name" value="ZN(II)2CYS6 TRANSCRIPTION FACTOR (EUROFUNG)-RELATED"/>
    <property type="match status" value="1"/>
</dbReference>
<dbReference type="GO" id="GO:0005634">
    <property type="term" value="C:nucleus"/>
    <property type="evidence" value="ECO:0007669"/>
    <property type="project" value="UniProtKB-SubCell"/>
</dbReference>
<feature type="compositionally biased region" description="Polar residues" evidence="8">
    <location>
        <begin position="94"/>
        <end position="108"/>
    </location>
</feature>